<evidence type="ECO:0008006" key="4">
    <source>
        <dbReference type="Google" id="ProtNLM"/>
    </source>
</evidence>
<feature type="region of interest" description="Disordered" evidence="1">
    <location>
        <begin position="127"/>
        <end position="146"/>
    </location>
</feature>
<evidence type="ECO:0000313" key="3">
    <source>
        <dbReference type="Proteomes" id="UP001153076"/>
    </source>
</evidence>
<dbReference type="InterPro" id="IPR036691">
    <property type="entry name" value="Endo/exonu/phosph_ase_sf"/>
</dbReference>
<evidence type="ECO:0000256" key="1">
    <source>
        <dbReference type="SAM" id="MobiDB-lite"/>
    </source>
</evidence>
<dbReference type="EMBL" id="JAKOGI010005238">
    <property type="protein sequence ID" value="KAJ8419396.1"/>
    <property type="molecule type" value="Genomic_DNA"/>
</dbReference>
<dbReference type="OrthoDB" id="692400at2759"/>
<sequence length="538" mass="63065">MVVKPWNQEMEINIAEIKSLPIWVQLRGLDVKYWGMESLSKIGSLLSIPIETDRYTMEKSMLRYARMLIDISLDDELPEHIEFANDKDVLIRQSSMSGNLSNEHIARCTVIWKIVVGRSRRRQWSGGQSNIMNKFSNSPSSTNLQTARDDGFVTIPRRSMTKQTQMRGSEGRPSINKFTVLQDTDEPNKQDDVSIFMHLHQLGMIRLLETKVKEKIMEKVAAQYLHCEALEHHTSKQFFITYVYGDFNSVLYKEDRIGRDAILDHEIKHFTECISDCGLQEMRFTGPYYTWTNKTVWSWLDRVFINTFWCGVFDYSQVKYLTKSLSDHTPMLLKITDSPKPQSSFHFCDMWVRDNSFYSLIQSKLHTETTKDPSRQLIRFLTTIRKVKARIALEKVQKELHTQPDNALLKHQEMEVRNHYINIGTSVIDIIKQQSKVDWISYGDDCTRYFFVKAKQRKMETYVCEIQDDRGQVRQGLSEVAQVLQHHYKSMLGITRLDSPMSQQPAYPLSLDKPNWSFFQKFQTLLWPKISDLYRVAQ</sequence>
<dbReference type="PANTHER" id="PTHR33710:SF64">
    <property type="entry name" value="ENDONUCLEASE_EXONUCLEASE_PHOSPHATASE DOMAIN-CONTAINING PROTEIN"/>
    <property type="match status" value="1"/>
</dbReference>
<keyword evidence="3" id="KW-1185">Reference proteome</keyword>
<comment type="caution">
    <text evidence="2">The sequence shown here is derived from an EMBL/GenBank/DDBJ whole genome shotgun (WGS) entry which is preliminary data.</text>
</comment>
<protein>
    <recommendedName>
        <fullName evidence="4">DUF4283 domain-containing protein</fullName>
    </recommendedName>
</protein>
<name>A0A9Q1GFT4_9CARY</name>
<dbReference type="PANTHER" id="PTHR33710">
    <property type="entry name" value="BNAC02G09200D PROTEIN"/>
    <property type="match status" value="1"/>
</dbReference>
<accession>A0A9Q1GFT4</accession>
<organism evidence="2 3">
    <name type="scientific">Carnegiea gigantea</name>
    <dbReference type="NCBI Taxonomy" id="171969"/>
    <lineage>
        <taxon>Eukaryota</taxon>
        <taxon>Viridiplantae</taxon>
        <taxon>Streptophyta</taxon>
        <taxon>Embryophyta</taxon>
        <taxon>Tracheophyta</taxon>
        <taxon>Spermatophyta</taxon>
        <taxon>Magnoliopsida</taxon>
        <taxon>eudicotyledons</taxon>
        <taxon>Gunneridae</taxon>
        <taxon>Pentapetalae</taxon>
        <taxon>Caryophyllales</taxon>
        <taxon>Cactineae</taxon>
        <taxon>Cactaceae</taxon>
        <taxon>Cactoideae</taxon>
        <taxon>Echinocereeae</taxon>
        <taxon>Carnegiea</taxon>
    </lineage>
</organism>
<feature type="compositionally biased region" description="Polar residues" evidence="1">
    <location>
        <begin position="130"/>
        <end position="146"/>
    </location>
</feature>
<gene>
    <name evidence="2" type="ORF">Cgig2_011886</name>
</gene>
<dbReference type="SUPFAM" id="SSF56219">
    <property type="entry name" value="DNase I-like"/>
    <property type="match status" value="1"/>
</dbReference>
<proteinExistence type="predicted"/>
<dbReference type="AlphaFoldDB" id="A0A9Q1GFT4"/>
<evidence type="ECO:0000313" key="2">
    <source>
        <dbReference type="EMBL" id="KAJ8419396.1"/>
    </source>
</evidence>
<dbReference type="Gene3D" id="3.60.10.10">
    <property type="entry name" value="Endonuclease/exonuclease/phosphatase"/>
    <property type="match status" value="1"/>
</dbReference>
<dbReference type="Proteomes" id="UP001153076">
    <property type="component" value="Unassembled WGS sequence"/>
</dbReference>
<reference evidence="2" key="1">
    <citation type="submission" date="2022-04" db="EMBL/GenBank/DDBJ databases">
        <title>Carnegiea gigantea Genome sequencing and assembly v2.</title>
        <authorList>
            <person name="Copetti D."/>
            <person name="Sanderson M.J."/>
            <person name="Burquez A."/>
            <person name="Wojciechowski M.F."/>
        </authorList>
    </citation>
    <scope>NUCLEOTIDE SEQUENCE</scope>
    <source>
        <strain evidence="2">SGP5-SGP5p</strain>
        <tissue evidence="2">Aerial part</tissue>
    </source>
</reference>